<name>A0A7Y9UVP2_9ACTN</name>
<evidence type="ECO:0000313" key="3">
    <source>
        <dbReference type="EMBL" id="NYG58230.1"/>
    </source>
</evidence>
<gene>
    <name evidence="3" type="ORF">BJ980_001153</name>
</gene>
<feature type="compositionally biased region" description="Low complexity" evidence="1">
    <location>
        <begin position="271"/>
        <end position="307"/>
    </location>
</feature>
<feature type="compositionally biased region" description="Gly residues" evidence="1">
    <location>
        <begin position="66"/>
        <end position="75"/>
    </location>
</feature>
<accession>A0A7Y9UVP2</accession>
<feature type="compositionally biased region" description="Gly residues" evidence="1">
    <location>
        <begin position="107"/>
        <end position="119"/>
    </location>
</feature>
<feature type="region of interest" description="Disordered" evidence="1">
    <location>
        <begin position="24"/>
        <end position="131"/>
    </location>
</feature>
<organism evidence="3 4">
    <name type="scientific">Nocardioides daedukensis</name>
    <dbReference type="NCBI Taxonomy" id="634462"/>
    <lineage>
        <taxon>Bacteria</taxon>
        <taxon>Bacillati</taxon>
        <taxon>Actinomycetota</taxon>
        <taxon>Actinomycetes</taxon>
        <taxon>Propionibacteriales</taxon>
        <taxon>Nocardioidaceae</taxon>
        <taxon>Nocardioides</taxon>
    </lineage>
</organism>
<feature type="compositionally biased region" description="Low complexity" evidence="1">
    <location>
        <begin position="93"/>
        <end position="106"/>
    </location>
</feature>
<sequence length="327" mass="33812">MPSETCPRCQTPRESPDLAFCTNCGTPFAAGGSQPPVEEDRSTQVLPQQPWDQQGSQPGWGAQQGSPGGSHGGGNFPPPGAQQGQWGGPAQPPAGGWSGAAQPPQGQWGGAGGGPGHPGGPWQQQGPDGGGRGRGKIALIIGLVVVLLAAIGITLALVLGGDDKDAKDAPTNASKDEFCEVAEEYGDLEDDEWEDASDIADEAAEVGTPEDIPEDARRGFLVALEILGEAKDEEDAERLSEDRSAADQKDLTAFFMYVGTTCAAEPGVTQSPSGLPSDLPSDLPTDLPSDLPTPELPSDFLTDLPSDLLSDLPSELLTLMPETVPSN</sequence>
<feature type="transmembrane region" description="Helical" evidence="2">
    <location>
        <begin position="137"/>
        <end position="159"/>
    </location>
</feature>
<reference evidence="3 4" key="1">
    <citation type="submission" date="2020-07" db="EMBL/GenBank/DDBJ databases">
        <title>Sequencing the genomes of 1000 actinobacteria strains.</title>
        <authorList>
            <person name="Klenk H.-P."/>
        </authorList>
    </citation>
    <scope>NUCLEOTIDE SEQUENCE [LARGE SCALE GENOMIC DNA]</scope>
    <source>
        <strain evidence="3 4">DSM 23819</strain>
    </source>
</reference>
<keyword evidence="2" id="KW-0472">Membrane</keyword>
<comment type="caution">
    <text evidence="3">The sequence shown here is derived from an EMBL/GenBank/DDBJ whole genome shotgun (WGS) entry which is preliminary data.</text>
</comment>
<evidence type="ECO:0000256" key="2">
    <source>
        <dbReference type="SAM" id="Phobius"/>
    </source>
</evidence>
<dbReference type="Proteomes" id="UP000540656">
    <property type="component" value="Unassembled WGS sequence"/>
</dbReference>
<dbReference type="EMBL" id="JACCAA010000001">
    <property type="protein sequence ID" value="NYG58230.1"/>
    <property type="molecule type" value="Genomic_DNA"/>
</dbReference>
<evidence type="ECO:0000256" key="1">
    <source>
        <dbReference type="SAM" id="MobiDB-lite"/>
    </source>
</evidence>
<dbReference type="RefSeq" id="WP_179501409.1">
    <property type="nucleotide sequence ID" value="NZ_JACCAA010000001.1"/>
</dbReference>
<protein>
    <submittedName>
        <fullName evidence="3">Uncharacterized protein</fullName>
    </submittedName>
</protein>
<feature type="region of interest" description="Disordered" evidence="1">
    <location>
        <begin position="265"/>
        <end position="307"/>
    </location>
</feature>
<keyword evidence="2" id="KW-1133">Transmembrane helix</keyword>
<feature type="compositionally biased region" description="Polar residues" evidence="1">
    <location>
        <begin position="43"/>
        <end position="57"/>
    </location>
</feature>
<dbReference type="AlphaFoldDB" id="A0A7Y9UVP2"/>
<keyword evidence="2" id="KW-0812">Transmembrane</keyword>
<keyword evidence="4" id="KW-1185">Reference proteome</keyword>
<evidence type="ECO:0000313" key="4">
    <source>
        <dbReference type="Proteomes" id="UP000540656"/>
    </source>
</evidence>
<proteinExistence type="predicted"/>